<dbReference type="SUPFAM" id="SSF53448">
    <property type="entry name" value="Nucleotide-diphospho-sugar transferases"/>
    <property type="match status" value="1"/>
</dbReference>
<dbReference type="FunCoup" id="A0A1X7UFN0">
    <property type="interactions" value="168"/>
</dbReference>
<keyword evidence="6 9" id="KW-1133">Transmembrane helix</keyword>
<dbReference type="PANTHER" id="PTHR12369:SF11">
    <property type="entry name" value="HEXOSYLTRANSFERASE"/>
    <property type="match status" value="1"/>
</dbReference>
<keyword evidence="8 9" id="KW-0472">Membrane</keyword>
<evidence type="ECO:0000256" key="1">
    <source>
        <dbReference type="ARBA" id="ARBA00004447"/>
    </source>
</evidence>
<dbReference type="eggNOG" id="KOG3588">
    <property type="taxonomic scope" value="Eukaryota"/>
</dbReference>
<dbReference type="OrthoDB" id="431432at2759"/>
<evidence type="ECO:0000256" key="9">
    <source>
        <dbReference type="RuleBase" id="RU364016"/>
    </source>
</evidence>
<dbReference type="KEGG" id="aqu:100634573"/>
<accession>A0A1X7UFN0</accession>
<feature type="transmembrane region" description="Helical" evidence="9">
    <location>
        <begin position="15"/>
        <end position="36"/>
    </location>
</feature>
<evidence type="ECO:0000256" key="8">
    <source>
        <dbReference type="ARBA" id="ARBA00023136"/>
    </source>
</evidence>
<dbReference type="EC" id="2.4.1.-" evidence="9"/>
<dbReference type="InterPro" id="IPR029044">
    <property type="entry name" value="Nucleotide-diphossugar_trans"/>
</dbReference>
<reference evidence="10" key="2">
    <citation type="submission" date="2017-05" db="UniProtKB">
        <authorList>
            <consortium name="EnsemblMetazoa"/>
        </authorList>
    </citation>
    <scope>IDENTIFICATION</scope>
</reference>
<dbReference type="InterPro" id="IPR051227">
    <property type="entry name" value="CS_glycosyltransferase"/>
</dbReference>
<dbReference type="EnsemblMetazoa" id="Aqu2.1.26263_001">
    <property type="protein sequence ID" value="Aqu2.1.26263_001"/>
    <property type="gene ID" value="Aqu2.1.26263"/>
</dbReference>
<sequence length="767" mass="88222">MANIFCWRNLRQGRCLVLLFGYALGIVLGCAITLTFDFRHVEPASAVNVKRELIPLSNDEVIDSTHSPSHHRLRAEAPHVPASHGIHSISEHHLKNLLYVGVLPTDDIKLSIDSISHTWGQTVSKLAIFLPKDTQVESGSDNTQILKVLEPSGDALGPPMWPSVLNVIEYIYDNHRSQYKWFLLSSERVYVNIYALHEISDNAGPRDIVYTGHMSLEAGETPSHYCKSDAGVLLSQEGLVKLGSKLKDCAKMNSDPSWDSWLGKCINQTLGLSCFKIFSKHFVVDKLRTSRSPDELWKPNSIFSKALSIFPVVSSEHMYTLHYYYSSIELKRSMDRVSYFNSLMSDTCQELPQNILQTDVVQSDCSAVIPDEKEEEPEKANSEIKQRVPLRRFKPANKFQYQHWRYFDPFYLYTDDTLEPYVSVKAFKYYSLELKRAIQEAVHVVNKRHHPVRVKFKRLHNGYVRHDPLQGNEYIIDATFMERRRGRRMFNERVRILRPLASNFILQSSKNDKDEKVHIVVPISDVTHRCFEFLGMFANVSLATKEATHLVLVVFGDKDLIEIEEKVDMYKKTYAEAEISIVKGVGTFSRAKALDQGMKSLESGDLTFFCDVDMTIERPFLDRCRRNTVEGRMVYYPEVFKLYNPKFVPVNNRKISRKQGHWVNYGYGMLCIYKSDYDAIGGLNTEMLGWGGEDVDFFEKVLKSKLEVLQSPDTGLIHRWHPNVCAQDTTNKYNRESCIKSRAEALGDKTELARYIYDIMEKHPELT</sequence>
<dbReference type="PANTHER" id="PTHR12369">
    <property type="entry name" value="CHONDROITIN SYNTHASE"/>
    <property type="match status" value="1"/>
</dbReference>
<dbReference type="Gene3D" id="3.90.550.10">
    <property type="entry name" value="Spore Coat Polysaccharide Biosynthesis Protein SpsA, Chain A"/>
    <property type="match status" value="1"/>
</dbReference>
<evidence type="ECO:0000256" key="5">
    <source>
        <dbReference type="ARBA" id="ARBA00022968"/>
    </source>
</evidence>
<evidence type="ECO:0000256" key="4">
    <source>
        <dbReference type="ARBA" id="ARBA00022692"/>
    </source>
</evidence>
<dbReference type="GO" id="GO:0008376">
    <property type="term" value="F:acetylgalactosaminyltransferase activity"/>
    <property type="evidence" value="ECO:0007669"/>
    <property type="project" value="InterPro"/>
</dbReference>
<keyword evidence="5 9" id="KW-0735">Signal-anchor</keyword>
<comment type="similarity">
    <text evidence="2 9">Belongs to the chondroitin N-acetylgalactosaminyltransferase family.</text>
</comment>
<dbReference type="OMA" id="ANIFCWR"/>
<comment type="subcellular location">
    <subcellularLocation>
        <location evidence="1 9">Golgi apparatus</location>
        <location evidence="1 9">Golgi stack membrane</location>
        <topology evidence="1 9">Single-pass type II membrane protein</topology>
    </subcellularLocation>
</comment>
<evidence type="ECO:0000256" key="2">
    <source>
        <dbReference type="ARBA" id="ARBA00009239"/>
    </source>
</evidence>
<dbReference type="AlphaFoldDB" id="A0A1X7UFN0"/>
<organism evidence="10">
    <name type="scientific">Amphimedon queenslandica</name>
    <name type="common">Sponge</name>
    <dbReference type="NCBI Taxonomy" id="400682"/>
    <lineage>
        <taxon>Eukaryota</taxon>
        <taxon>Metazoa</taxon>
        <taxon>Porifera</taxon>
        <taxon>Demospongiae</taxon>
        <taxon>Heteroscleromorpha</taxon>
        <taxon>Haplosclerida</taxon>
        <taxon>Niphatidae</taxon>
        <taxon>Amphimedon</taxon>
    </lineage>
</organism>
<keyword evidence="3 9" id="KW-0808">Transferase</keyword>
<dbReference type="InterPro" id="IPR008428">
    <property type="entry name" value="Chond_GalNAc"/>
</dbReference>
<evidence type="ECO:0000313" key="11">
    <source>
        <dbReference type="Proteomes" id="UP000007879"/>
    </source>
</evidence>
<dbReference type="Pfam" id="PF05679">
    <property type="entry name" value="CHGN"/>
    <property type="match status" value="1"/>
</dbReference>
<proteinExistence type="inferred from homology"/>
<reference evidence="11" key="1">
    <citation type="journal article" date="2010" name="Nature">
        <title>The Amphimedon queenslandica genome and the evolution of animal complexity.</title>
        <authorList>
            <person name="Srivastava M."/>
            <person name="Simakov O."/>
            <person name="Chapman J."/>
            <person name="Fahey B."/>
            <person name="Gauthier M.E."/>
            <person name="Mitros T."/>
            <person name="Richards G.S."/>
            <person name="Conaco C."/>
            <person name="Dacre M."/>
            <person name="Hellsten U."/>
            <person name="Larroux C."/>
            <person name="Putnam N.H."/>
            <person name="Stanke M."/>
            <person name="Adamska M."/>
            <person name="Darling A."/>
            <person name="Degnan S.M."/>
            <person name="Oakley T.H."/>
            <person name="Plachetzki D.C."/>
            <person name="Zhai Y."/>
            <person name="Adamski M."/>
            <person name="Calcino A."/>
            <person name="Cummins S.F."/>
            <person name="Goodstein D.M."/>
            <person name="Harris C."/>
            <person name="Jackson D.J."/>
            <person name="Leys S.P."/>
            <person name="Shu S."/>
            <person name="Woodcroft B.J."/>
            <person name="Vervoort M."/>
            <person name="Kosik K.S."/>
            <person name="Manning G."/>
            <person name="Degnan B.M."/>
            <person name="Rokhsar D.S."/>
        </authorList>
    </citation>
    <scope>NUCLEOTIDE SEQUENCE [LARGE SCALE GENOMIC DNA]</scope>
</reference>
<dbReference type="EnsemblMetazoa" id="XM_003388140.2">
    <property type="protein sequence ID" value="XP_003388188.1"/>
    <property type="gene ID" value="LOC100634573"/>
</dbReference>
<dbReference type="Gene3D" id="3.90.550.50">
    <property type="match status" value="1"/>
</dbReference>
<dbReference type="InParanoid" id="A0A1X7UFN0"/>
<dbReference type="Proteomes" id="UP000007879">
    <property type="component" value="Unassembled WGS sequence"/>
</dbReference>
<dbReference type="STRING" id="400682.A0A1X7UFN0"/>
<dbReference type="GO" id="GO:0032580">
    <property type="term" value="C:Golgi cisterna membrane"/>
    <property type="evidence" value="ECO:0007669"/>
    <property type="project" value="UniProtKB-SubCell"/>
</dbReference>
<keyword evidence="4 9" id="KW-0812">Transmembrane</keyword>
<evidence type="ECO:0000256" key="6">
    <source>
        <dbReference type="ARBA" id="ARBA00022989"/>
    </source>
</evidence>
<evidence type="ECO:0000256" key="3">
    <source>
        <dbReference type="ARBA" id="ARBA00022679"/>
    </source>
</evidence>
<protein>
    <recommendedName>
        <fullName evidence="9">Hexosyltransferase</fullName>
        <ecNumber evidence="9">2.4.1.-</ecNumber>
    </recommendedName>
</protein>
<keyword evidence="7 9" id="KW-0333">Golgi apparatus</keyword>
<evidence type="ECO:0000313" key="10">
    <source>
        <dbReference type="EnsemblMetazoa" id="Aqu2.1.26263_001"/>
    </source>
</evidence>
<name>A0A1X7UFN0_AMPQE</name>
<evidence type="ECO:0000256" key="7">
    <source>
        <dbReference type="ARBA" id="ARBA00023034"/>
    </source>
</evidence>
<keyword evidence="11" id="KW-1185">Reference proteome</keyword>
<gene>
    <name evidence="10" type="primary">100634573</name>
</gene>